<accession>A0AAJ5BYP5</accession>
<dbReference type="KEGG" id="smiz:4412673_00081"/>
<proteinExistence type="predicted"/>
<dbReference type="Proteomes" id="UP000215355">
    <property type="component" value="Chromosome 1"/>
</dbReference>
<dbReference type="RefSeq" id="WP_093100090.1">
    <property type="nucleotide sequence ID" value="NZ_FNGK01000005.1"/>
</dbReference>
<evidence type="ECO:0000313" key="2">
    <source>
        <dbReference type="Proteomes" id="UP000215355"/>
    </source>
</evidence>
<sequence>MSEQCSLYIKVQVSKETLDAFLKARPIASTINSNWLEWWDSRAMHSKMELKNIPAYIVPTNGDILEDILEDKYIVAKQAYKDGYWYLMGLQFSENYTEILPMVSWIKDLAAHLEPDATGVAFIYDYLWGDKTVMAHIEISEKLGKLTRISRTTEINKEILDEANEMFENLINSLEDRD</sequence>
<dbReference type="EMBL" id="LT906468">
    <property type="protein sequence ID" value="SNV35719.1"/>
    <property type="molecule type" value="Genomic_DNA"/>
</dbReference>
<protein>
    <submittedName>
        <fullName evidence="1">Uncharacterized protein</fullName>
    </submittedName>
</protein>
<evidence type="ECO:0000313" key="1">
    <source>
        <dbReference type="EMBL" id="SNV35719.1"/>
    </source>
</evidence>
<gene>
    <name evidence="1" type="ORF">SAMEA4412673_00081</name>
</gene>
<dbReference type="AlphaFoldDB" id="A0AAJ5BYP5"/>
<reference evidence="1 2" key="1">
    <citation type="submission" date="2017-06" db="EMBL/GenBank/DDBJ databases">
        <authorList>
            <consortium name="Pathogen Informatics"/>
        </authorList>
    </citation>
    <scope>NUCLEOTIDE SEQUENCE [LARGE SCALE GENOMIC DNA]</scope>
    <source>
        <strain evidence="1 2">NCTC12149</strain>
    </source>
</reference>
<organism evidence="1 2">
    <name type="scientific">Sphingobacterium mizutaii</name>
    <dbReference type="NCBI Taxonomy" id="1010"/>
    <lineage>
        <taxon>Bacteria</taxon>
        <taxon>Pseudomonadati</taxon>
        <taxon>Bacteroidota</taxon>
        <taxon>Sphingobacteriia</taxon>
        <taxon>Sphingobacteriales</taxon>
        <taxon>Sphingobacteriaceae</taxon>
        <taxon>Sphingobacterium</taxon>
    </lineage>
</organism>
<name>A0AAJ5BYP5_9SPHI</name>